<dbReference type="InterPro" id="IPR013785">
    <property type="entry name" value="Aldolase_TIM"/>
</dbReference>
<comment type="similarity">
    <text evidence="6 10 11">Belongs to the ribulose-phosphate 3-epimerase family.</text>
</comment>
<dbReference type="GO" id="GO:0005737">
    <property type="term" value="C:cytoplasm"/>
    <property type="evidence" value="ECO:0007669"/>
    <property type="project" value="UniProtKB-ARBA"/>
</dbReference>
<dbReference type="InterPro" id="IPR026019">
    <property type="entry name" value="Ribul_P_3_epim"/>
</dbReference>
<feature type="binding site" evidence="14">
    <location>
        <position position="177"/>
    </location>
    <ligand>
        <name>substrate</name>
    </ligand>
</feature>
<comment type="pathway">
    <text evidence="10">Carbohydrate degradation.</text>
</comment>
<feature type="binding site" evidence="10 14">
    <location>
        <position position="66"/>
    </location>
    <ligand>
        <name>substrate</name>
    </ligand>
</feature>
<feature type="binding site" evidence="10 13">
    <location>
        <position position="175"/>
    </location>
    <ligand>
        <name>a divalent metal cation</name>
        <dbReference type="ChEBI" id="CHEBI:60240"/>
    </ligand>
</feature>
<comment type="caution">
    <text evidence="15">The sequence shown here is derived from an EMBL/GenBank/DDBJ whole genome shotgun (WGS) entry which is preliminary data.</text>
</comment>
<dbReference type="RefSeq" id="WP_147921402.1">
    <property type="nucleotide sequence ID" value="NZ_VRTY01000027.1"/>
</dbReference>
<dbReference type="PROSITE" id="PS01085">
    <property type="entry name" value="RIBUL_P_3_EPIMER_1"/>
    <property type="match status" value="1"/>
</dbReference>
<feature type="binding site" evidence="10 14">
    <location>
        <begin position="197"/>
        <end position="198"/>
    </location>
    <ligand>
        <name>substrate</name>
    </ligand>
</feature>
<feature type="binding site" evidence="10 13">
    <location>
        <position position="66"/>
    </location>
    <ligand>
        <name>a divalent metal cation</name>
        <dbReference type="ChEBI" id="CHEBI:60240"/>
    </ligand>
</feature>
<keyword evidence="10 11" id="KW-0119">Carbohydrate metabolism</keyword>
<gene>
    <name evidence="10" type="primary">rpe</name>
    <name evidence="15" type="ORF">FVR03_08925</name>
</gene>
<dbReference type="CDD" id="cd00429">
    <property type="entry name" value="RPE"/>
    <property type="match status" value="1"/>
</dbReference>
<dbReference type="Gene3D" id="3.20.20.70">
    <property type="entry name" value="Aldolase class I"/>
    <property type="match status" value="1"/>
</dbReference>
<name>A0A5C8K850_9BACT</name>
<dbReference type="InterPro" id="IPR011060">
    <property type="entry name" value="RibuloseP-bd_barrel"/>
</dbReference>
<organism evidence="15 16">
    <name type="scientific">Pontibacter qinzhouensis</name>
    <dbReference type="NCBI Taxonomy" id="2603253"/>
    <lineage>
        <taxon>Bacteria</taxon>
        <taxon>Pseudomonadati</taxon>
        <taxon>Bacteroidota</taxon>
        <taxon>Cytophagia</taxon>
        <taxon>Cytophagales</taxon>
        <taxon>Hymenobacteraceae</taxon>
        <taxon>Pontibacter</taxon>
    </lineage>
</organism>
<keyword evidence="13" id="KW-0170">Cobalt</keyword>
<dbReference type="PIRSF" id="PIRSF001461">
    <property type="entry name" value="RPE"/>
    <property type="match status" value="1"/>
</dbReference>
<feature type="binding site" evidence="10 13">
    <location>
        <position position="35"/>
    </location>
    <ligand>
        <name>a divalent metal cation</name>
        <dbReference type="ChEBI" id="CHEBI:60240"/>
    </ligand>
</feature>
<dbReference type="PROSITE" id="PS01086">
    <property type="entry name" value="RIBUL_P_3_EPIMER_2"/>
    <property type="match status" value="1"/>
</dbReference>
<dbReference type="NCBIfam" id="NF004076">
    <property type="entry name" value="PRK05581.1-4"/>
    <property type="match status" value="1"/>
</dbReference>
<dbReference type="PANTHER" id="PTHR11749">
    <property type="entry name" value="RIBULOSE-5-PHOSPHATE-3-EPIMERASE"/>
    <property type="match status" value="1"/>
</dbReference>
<comment type="cofactor">
    <cofactor evidence="10 13">
        <name>a divalent metal cation</name>
        <dbReference type="ChEBI" id="CHEBI:60240"/>
    </cofactor>
    <text evidence="10 13">Binds 1 divalent metal cation per subunit.</text>
</comment>
<keyword evidence="13" id="KW-0464">Manganese</keyword>
<dbReference type="GO" id="GO:0019323">
    <property type="term" value="P:pentose catabolic process"/>
    <property type="evidence" value="ECO:0007669"/>
    <property type="project" value="UniProtKB-UniRule"/>
</dbReference>
<feature type="active site" description="Proton donor" evidence="10 12">
    <location>
        <position position="175"/>
    </location>
</feature>
<evidence type="ECO:0000256" key="14">
    <source>
        <dbReference type="PIRSR" id="PIRSR001461-3"/>
    </source>
</evidence>
<evidence type="ECO:0000256" key="2">
    <source>
        <dbReference type="ARBA" id="ARBA00001936"/>
    </source>
</evidence>
<evidence type="ECO:0000313" key="16">
    <source>
        <dbReference type="Proteomes" id="UP000321926"/>
    </source>
</evidence>
<dbReference type="NCBIfam" id="TIGR01163">
    <property type="entry name" value="rpe"/>
    <property type="match status" value="1"/>
</dbReference>
<dbReference type="GO" id="GO:0046872">
    <property type="term" value="F:metal ion binding"/>
    <property type="evidence" value="ECO:0007669"/>
    <property type="project" value="UniProtKB-UniRule"/>
</dbReference>
<comment type="cofactor">
    <cofactor evidence="4">
        <name>Zn(2+)</name>
        <dbReference type="ChEBI" id="CHEBI:29105"/>
    </cofactor>
</comment>
<evidence type="ECO:0000256" key="13">
    <source>
        <dbReference type="PIRSR" id="PIRSR001461-2"/>
    </source>
</evidence>
<evidence type="ECO:0000256" key="7">
    <source>
        <dbReference type="ARBA" id="ARBA00013188"/>
    </source>
</evidence>
<dbReference type="InterPro" id="IPR000056">
    <property type="entry name" value="Ribul_P_3_epim-like"/>
</dbReference>
<dbReference type="EMBL" id="VRTY01000027">
    <property type="protein sequence ID" value="TXK47659.1"/>
    <property type="molecule type" value="Genomic_DNA"/>
</dbReference>
<dbReference type="GO" id="GO:0006098">
    <property type="term" value="P:pentose-phosphate shunt"/>
    <property type="evidence" value="ECO:0007669"/>
    <property type="project" value="UniProtKB-UniRule"/>
</dbReference>
<comment type="cofactor">
    <cofactor evidence="3">
        <name>Co(2+)</name>
        <dbReference type="ChEBI" id="CHEBI:48828"/>
    </cofactor>
</comment>
<comment type="cofactor">
    <cofactor evidence="5">
        <name>Fe(2+)</name>
        <dbReference type="ChEBI" id="CHEBI:29033"/>
    </cofactor>
</comment>
<evidence type="ECO:0000256" key="1">
    <source>
        <dbReference type="ARBA" id="ARBA00001782"/>
    </source>
</evidence>
<evidence type="ECO:0000256" key="10">
    <source>
        <dbReference type="HAMAP-Rule" id="MF_02227"/>
    </source>
</evidence>
<sequence>MNPLIAPSVLASDFGNLQAEVEMLNKSQADWLHIDIMDGRFVPNISFGFPVLEAIQRHAKKPLDVHLMIEQPEHYIEQFRAAGAENITVHYEACRHLHRTIQQIKQTGAKAGVALNPHTAVQLLEDSIADLDVVIIMSVNPGFGGQKFIENTYRRVEQLKELIVARGSKALIEIDGGVNQQNAPKLLAAGADVLVAGSFVFTASDPLQTIADLKHVIVH</sequence>
<protein>
    <recommendedName>
        <fullName evidence="7 10">Ribulose-phosphate 3-epimerase</fullName>
        <ecNumber evidence="7 10">5.1.3.1</ecNumber>
    </recommendedName>
</protein>
<accession>A0A5C8K850</accession>
<keyword evidence="9 10" id="KW-0413">Isomerase</keyword>
<feature type="binding site" evidence="10 13">
    <location>
        <position position="33"/>
    </location>
    <ligand>
        <name>a divalent metal cation</name>
        <dbReference type="ChEBI" id="CHEBI:60240"/>
    </ligand>
</feature>
<keyword evidence="8 10" id="KW-0479">Metal-binding</keyword>
<comment type="function">
    <text evidence="10">Catalyzes the reversible epimerization of D-ribulose 5-phosphate to D-xylulose 5-phosphate.</text>
</comment>
<dbReference type="GO" id="GO:0004750">
    <property type="term" value="F:D-ribulose-phosphate 3-epimerase activity"/>
    <property type="evidence" value="ECO:0007669"/>
    <property type="project" value="UniProtKB-UniRule"/>
</dbReference>
<evidence type="ECO:0000313" key="15">
    <source>
        <dbReference type="EMBL" id="TXK47659.1"/>
    </source>
</evidence>
<evidence type="ECO:0000256" key="5">
    <source>
        <dbReference type="ARBA" id="ARBA00001954"/>
    </source>
</evidence>
<keyword evidence="16" id="KW-1185">Reference proteome</keyword>
<dbReference type="HAMAP" id="MF_02227">
    <property type="entry name" value="RPE"/>
    <property type="match status" value="1"/>
</dbReference>
<evidence type="ECO:0000256" key="9">
    <source>
        <dbReference type="ARBA" id="ARBA00023235"/>
    </source>
</evidence>
<comment type="catalytic activity">
    <reaction evidence="1 10 11">
        <text>D-ribulose 5-phosphate = D-xylulose 5-phosphate</text>
        <dbReference type="Rhea" id="RHEA:13677"/>
        <dbReference type="ChEBI" id="CHEBI:57737"/>
        <dbReference type="ChEBI" id="CHEBI:58121"/>
        <dbReference type="EC" id="5.1.3.1"/>
    </reaction>
</comment>
<dbReference type="AlphaFoldDB" id="A0A5C8K850"/>
<feature type="binding site" evidence="10 14">
    <location>
        <position position="8"/>
    </location>
    <ligand>
        <name>substrate</name>
    </ligand>
</feature>
<dbReference type="FunFam" id="3.20.20.70:FF:000004">
    <property type="entry name" value="Ribulose-phosphate 3-epimerase"/>
    <property type="match status" value="1"/>
</dbReference>
<dbReference type="EC" id="5.1.3.1" evidence="7 10"/>
<feature type="binding site" evidence="10">
    <location>
        <begin position="175"/>
        <end position="177"/>
    </location>
    <ligand>
        <name>substrate</name>
    </ligand>
</feature>
<comment type="cofactor">
    <cofactor evidence="2">
        <name>Mn(2+)</name>
        <dbReference type="ChEBI" id="CHEBI:29035"/>
    </cofactor>
</comment>
<evidence type="ECO:0000256" key="11">
    <source>
        <dbReference type="PIRNR" id="PIRNR001461"/>
    </source>
</evidence>
<feature type="binding site" evidence="10 14">
    <location>
        <begin position="142"/>
        <end position="145"/>
    </location>
    <ligand>
        <name>substrate</name>
    </ligand>
</feature>
<dbReference type="Pfam" id="PF00834">
    <property type="entry name" value="Ribul_P_3_epim"/>
    <property type="match status" value="1"/>
</dbReference>
<reference evidence="15 16" key="1">
    <citation type="submission" date="2019-08" db="EMBL/GenBank/DDBJ databases">
        <authorList>
            <person name="Shi S."/>
        </authorList>
    </citation>
    <scope>NUCLEOTIDE SEQUENCE [LARGE SCALE GENOMIC DNA]</scope>
    <source>
        <strain evidence="15 16">GY10130</strain>
    </source>
</reference>
<dbReference type="Proteomes" id="UP000321926">
    <property type="component" value="Unassembled WGS sequence"/>
</dbReference>
<keyword evidence="13" id="KW-0862">Zinc</keyword>
<feature type="active site" description="Proton acceptor" evidence="10 12">
    <location>
        <position position="35"/>
    </location>
</feature>
<dbReference type="SUPFAM" id="SSF51366">
    <property type="entry name" value="Ribulose-phoshate binding barrel"/>
    <property type="match status" value="1"/>
</dbReference>
<evidence type="ECO:0000256" key="8">
    <source>
        <dbReference type="ARBA" id="ARBA00022723"/>
    </source>
</evidence>
<dbReference type="OrthoDB" id="1645589at2"/>
<evidence type="ECO:0000256" key="3">
    <source>
        <dbReference type="ARBA" id="ARBA00001941"/>
    </source>
</evidence>
<evidence type="ECO:0000256" key="12">
    <source>
        <dbReference type="PIRSR" id="PIRSR001461-1"/>
    </source>
</evidence>
<evidence type="ECO:0000256" key="6">
    <source>
        <dbReference type="ARBA" id="ARBA00009541"/>
    </source>
</evidence>
<proteinExistence type="inferred from homology"/>
<evidence type="ECO:0000256" key="4">
    <source>
        <dbReference type="ARBA" id="ARBA00001947"/>
    </source>
</evidence>